<evidence type="ECO:0008006" key="4">
    <source>
        <dbReference type="Google" id="ProtNLM"/>
    </source>
</evidence>
<comment type="caution">
    <text evidence="2">The sequence shown here is derived from an EMBL/GenBank/DDBJ whole genome shotgun (WGS) entry which is preliminary data.</text>
</comment>
<name>A0ABR2GUW3_9EUKA</name>
<gene>
    <name evidence="2" type="ORF">M9Y10_036270</name>
</gene>
<keyword evidence="1" id="KW-0812">Transmembrane</keyword>
<dbReference type="SUPFAM" id="SSF58038">
    <property type="entry name" value="SNARE fusion complex"/>
    <property type="match status" value="1"/>
</dbReference>
<keyword evidence="1" id="KW-0472">Membrane</keyword>
<accession>A0ABR2GUW3</accession>
<organism evidence="2 3">
    <name type="scientific">Tritrichomonas musculus</name>
    <dbReference type="NCBI Taxonomy" id="1915356"/>
    <lineage>
        <taxon>Eukaryota</taxon>
        <taxon>Metamonada</taxon>
        <taxon>Parabasalia</taxon>
        <taxon>Tritrichomonadida</taxon>
        <taxon>Tritrichomonadidae</taxon>
        <taxon>Tritrichomonas</taxon>
    </lineage>
</organism>
<proteinExistence type="predicted"/>
<reference evidence="2 3" key="1">
    <citation type="submission" date="2024-04" db="EMBL/GenBank/DDBJ databases">
        <title>Tritrichomonas musculus Genome.</title>
        <authorList>
            <person name="Alves-Ferreira E."/>
            <person name="Grigg M."/>
            <person name="Lorenzi H."/>
            <person name="Galac M."/>
        </authorList>
    </citation>
    <scope>NUCLEOTIDE SEQUENCE [LARGE SCALE GENOMIC DNA]</scope>
    <source>
        <strain evidence="2 3">EAF2021</strain>
    </source>
</reference>
<evidence type="ECO:0000256" key="1">
    <source>
        <dbReference type="SAM" id="Phobius"/>
    </source>
</evidence>
<feature type="transmembrane region" description="Helical" evidence="1">
    <location>
        <begin position="79"/>
        <end position="99"/>
    </location>
</feature>
<keyword evidence="3" id="KW-1185">Reference proteome</keyword>
<protein>
    <recommendedName>
        <fullName evidence="4">t-SNARE coiled-coil homology domain-containing protein</fullName>
    </recommendedName>
</protein>
<keyword evidence="1" id="KW-1133">Transmembrane helix</keyword>
<sequence>MSAQREQERIELNQKIDDKIDQLVEQTSQQNFNADQIGDNIISQIEQAKTMNDHMDKTKENIDRAVVYVGKIKTTKDQIVAWILSILLIIAIIIVWACAKPIKNK</sequence>
<dbReference type="EMBL" id="JAPFFF010000058">
    <property type="protein sequence ID" value="KAK8837735.1"/>
    <property type="molecule type" value="Genomic_DNA"/>
</dbReference>
<evidence type="ECO:0000313" key="3">
    <source>
        <dbReference type="Proteomes" id="UP001470230"/>
    </source>
</evidence>
<dbReference type="Proteomes" id="UP001470230">
    <property type="component" value="Unassembled WGS sequence"/>
</dbReference>
<evidence type="ECO:0000313" key="2">
    <source>
        <dbReference type="EMBL" id="KAK8837735.1"/>
    </source>
</evidence>